<dbReference type="Proteomes" id="UP000178794">
    <property type="component" value="Unassembled WGS sequence"/>
</dbReference>
<feature type="transmembrane region" description="Helical" evidence="1">
    <location>
        <begin position="537"/>
        <end position="555"/>
    </location>
</feature>
<feature type="transmembrane region" description="Helical" evidence="1">
    <location>
        <begin position="697"/>
        <end position="713"/>
    </location>
</feature>
<feature type="transmembrane region" description="Helical" evidence="1">
    <location>
        <begin position="202"/>
        <end position="223"/>
    </location>
</feature>
<feature type="transmembrane region" description="Helical" evidence="1">
    <location>
        <begin position="375"/>
        <end position="393"/>
    </location>
</feature>
<feature type="transmembrane region" description="Helical" evidence="1">
    <location>
        <begin position="476"/>
        <end position="496"/>
    </location>
</feature>
<feature type="transmembrane region" description="Helical" evidence="1">
    <location>
        <begin position="244"/>
        <end position="269"/>
    </location>
</feature>
<sequence length="905" mass="101150">MKKYFLDGANRHFRGKNMQALLPSFLFLAACGAFAIFAGSMIATVGSRAIAKRIDVTVTTTQNEALPSVQVYAQLARSKNITLTRNDPNALERWSIDAVFVEKILIGVTADDLQRMDTVTIRIGVKDFALSPSELVAVTDETSLPSILPHIPANDIATYKLFAAPQYVFLEHSRIPVKKEFFGSLINWGGDYVFFIEPIAKASGAVILYILTLFGIFSIYLFHRGKQVMRSDTSPVENSPLSDYLAVLITTLISLIVLALTVITIGFIYTPNTAVILRDAATVYLDFLLPAFLPKPVERLQFILGTGITALSIPFTYYWIRKKIDILTSSRLYALYRNLSLITAGILLIGTCAGLAMSNYLYVAKSIVFDTYGKFFYLLGIFPAVLYLFLQQPSILTRYRHELRITLQAIVMIAFGVIFITSVHTLGATFSEFHTNPLLYPITQVLSGKTLLVDLTSLYGLFPLFIAPIFAMLGGISLFSFSVIMGALTLVSFSLILQSMRQYIKIPWITYAGFMALLFYTYLTHSTETAGIYFQYWPVRILFPALFIYLTGTYLRTENKYAYYSSLLTIALAPLWNFDTGFFVLITWVCVLVYHDFSHSGTMQEKFIRSARHVGSAVLMLTGVLATFAAYTYVTSGSLPSISLFFMYQKLFLSGYFLIPLPPPLHFWGIIALLYLVGLIISIRALLTQKVVYSDKIILMLSLLGIGLLIYYEGRSHDYTLFGPSYPAFILLALYTERLYTHITASKTFLLGHALIFTLLLFVISAAPFSVLSNLPTYAADVKKVVSGYATKDTTSYATNITFIRHHTHEGEAVLILARHKDGLYHAETGTYAALTLPSSTDTFFIHEVETMIDFLSQNTNIKVFAEYPLTLNDLYDTRIATILAEHYTVSASSTAGLLLLERAK</sequence>
<feature type="transmembrane region" description="Helical" evidence="1">
    <location>
        <begin position="508"/>
        <end position="525"/>
    </location>
</feature>
<protein>
    <submittedName>
        <fullName evidence="2">Uncharacterized protein</fullName>
    </submittedName>
</protein>
<comment type="caution">
    <text evidence="2">The sequence shown here is derived from an EMBL/GenBank/DDBJ whole genome shotgun (WGS) entry which is preliminary data.</text>
</comment>
<dbReference type="PROSITE" id="PS51257">
    <property type="entry name" value="PROKAR_LIPOPROTEIN"/>
    <property type="match status" value="1"/>
</dbReference>
<dbReference type="AlphaFoldDB" id="A0A1F6DCG4"/>
<evidence type="ECO:0000256" key="1">
    <source>
        <dbReference type="SAM" id="Phobius"/>
    </source>
</evidence>
<proteinExistence type="predicted"/>
<feature type="transmembrane region" description="Helical" evidence="1">
    <location>
        <begin position="405"/>
        <end position="430"/>
    </location>
</feature>
<keyword evidence="1" id="KW-1133">Transmembrane helix</keyword>
<feature type="transmembrane region" description="Helical" evidence="1">
    <location>
        <begin position="340"/>
        <end position="363"/>
    </location>
</feature>
<accession>A0A1F6DCG4</accession>
<gene>
    <name evidence="2" type="ORF">A3C89_01715</name>
</gene>
<reference evidence="2 3" key="1">
    <citation type="journal article" date="2016" name="Nat. Commun.">
        <title>Thousands of microbial genomes shed light on interconnected biogeochemical processes in an aquifer system.</title>
        <authorList>
            <person name="Anantharaman K."/>
            <person name="Brown C.T."/>
            <person name="Hug L.A."/>
            <person name="Sharon I."/>
            <person name="Castelle C.J."/>
            <person name="Probst A.J."/>
            <person name="Thomas B.C."/>
            <person name="Singh A."/>
            <person name="Wilkins M.J."/>
            <person name="Karaoz U."/>
            <person name="Brodie E.L."/>
            <person name="Williams K.H."/>
            <person name="Hubbard S.S."/>
            <person name="Banfield J.F."/>
        </authorList>
    </citation>
    <scope>NUCLEOTIDE SEQUENCE [LARGE SCALE GENOMIC DNA]</scope>
</reference>
<feature type="transmembrane region" description="Helical" evidence="1">
    <location>
        <begin position="665"/>
        <end position="685"/>
    </location>
</feature>
<dbReference type="STRING" id="1798492.A3C89_01715"/>
<feature type="transmembrane region" description="Helical" evidence="1">
    <location>
        <begin position="719"/>
        <end position="736"/>
    </location>
</feature>
<keyword evidence="1" id="KW-0472">Membrane</keyword>
<feature type="transmembrane region" description="Helical" evidence="1">
    <location>
        <begin position="300"/>
        <end position="320"/>
    </location>
</feature>
<name>A0A1F6DCG4_9BACT</name>
<feature type="transmembrane region" description="Helical" evidence="1">
    <location>
        <begin position="614"/>
        <end position="634"/>
    </location>
</feature>
<feature type="transmembrane region" description="Helical" evidence="1">
    <location>
        <begin position="748"/>
        <end position="769"/>
    </location>
</feature>
<dbReference type="EMBL" id="MFLF01000020">
    <property type="protein sequence ID" value="OGG59106.1"/>
    <property type="molecule type" value="Genomic_DNA"/>
</dbReference>
<evidence type="ECO:0000313" key="3">
    <source>
        <dbReference type="Proteomes" id="UP000178794"/>
    </source>
</evidence>
<feature type="transmembrane region" description="Helical" evidence="1">
    <location>
        <begin position="451"/>
        <end position="470"/>
    </location>
</feature>
<organism evidence="2 3">
    <name type="scientific">Candidatus Kaiserbacteria bacterium RIFCSPHIGHO2_02_FULL_50_50</name>
    <dbReference type="NCBI Taxonomy" id="1798492"/>
    <lineage>
        <taxon>Bacteria</taxon>
        <taxon>Candidatus Kaiseribacteriota</taxon>
    </lineage>
</organism>
<evidence type="ECO:0000313" key="2">
    <source>
        <dbReference type="EMBL" id="OGG59106.1"/>
    </source>
</evidence>
<feature type="transmembrane region" description="Helical" evidence="1">
    <location>
        <begin position="567"/>
        <end position="594"/>
    </location>
</feature>
<keyword evidence="1" id="KW-0812">Transmembrane</keyword>